<evidence type="ECO:0000313" key="5">
    <source>
        <dbReference type="Proteomes" id="UP000005237"/>
    </source>
</evidence>
<evidence type="ECO:0000259" key="3">
    <source>
        <dbReference type="Pfam" id="PF23936"/>
    </source>
</evidence>
<dbReference type="GO" id="GO:0000049">
    <property type="term" value="F:tRNA binding"/>
    <property type="evidence" value="ECO:0007669"/>
    <property type="project" value="TreeGrafter"/>
</dbReference>
<dbReference type="SUPFAM" id="SSF82171">
    <property type="entry name" value="DPP6 N-terminal domain-like"/>
    <property type="match status" value="1"/>
</dbReference>
<dbReference type="Pfam" id="PF23936">
    <property type="entry name" value="HB_ELP1"/>
    <property type="match status" value="1"/>
</dbReference>
<accession>A0A8R1HL74</accession>
<reference evidence="5" key="1">
    <citation type="submission" date="2010-08" db="EMBL/GenBank/DDBJ databases">
        <authorList>
            <consortium name="Caenorhabditis japonica Sequencing Consortium"/>
            <person name="Wilson R.K."/>
        </authorList>
    </citation>
    <scope>NUCLEOTIDE SEQUENCE [LARGE SCALE GENOMIC DNA]</scope>
    <source>
        <strain evidence="5">DF5081</strain>
    </source>
</reference>
<evidence type="ECO:0000256" key="1">
    <source>
        <dbReference type="SAM" id="MobiDB-lite"/>
    </source>
</evidence>
<dbReference type="PANTHER" id="PTHR12747">
    <property type="entry name" value="ELONGATOR COMPLEX PROTEIN 1"/>
    <property type="match status" value="1"/>
</dbReference>
<dbReference type="AlphaFoldDB" id="A0A8R1HL74"/>
<dbReference type="InterPro" id="IPR056169">
    <property type="entry name" value="HB_ELP1"/>
</dbReference>
<sequence>MKNLQIGRVKALELAEFTGADEFGIHPILQTLAISTQKELILVENDEVLSKINWENERRGVRVVSLSFRTDSSQIIAVLADGRALVVDDGEVMELEVCEIQDETTTTAEWSADEQMLVLADNFNLYLADSSLVPYVERPLHVSSDNLKSTPVNVGWGSESTQFRGSAGKLKPGEKIGNEREEIDQHSKRTSAHWRWDGEFVAVSFYSETAKLRNMAIFDKNGEIMNMMNIRNIYLSHCFAHKPNANILCSAILNKDSDDRLIFYERNGETRNSYIIKWPQEKKESRKIIERIEWNSTGTILAMQISSSEGHQTLEFWHLSNYEFTRKLNWNFGETETILWRWSSSESQVIDVLLKNSGNFFSVHIGHQPSFSDSISQNVIVATDELRMYSLCRRVVPPPMFDHSIRCYSDVVAFTTSPRHVHAILADKKIVSLLNTLNRVSSTLERHYRINVVREAWVDAISSLFVLDSSEERGEDEEMWWNDAKEIIQREGIYQNALTLLTPDQKRYKGCCELYAGELERKVHWKQAALFYELAANSEKTLKCWEMARDVDGLVSSARRLGVDPVKLKIHAIKISAALKEGKQSKEHAKALKLAGSPSTQIVQSLCDALEWTEASREVEVGKEEGLKKAAIGRLEQIIMDLGRRRQEFEKYRKRLMVVRENKLKKVQQFAAGEVDDLRDDISIVSSISSRSGSSKVSMASTVRRRKQIEKKKNSLKEGGEYEDSALLNVLAENYKWVEQIGSEISQLIPVLMKLGNFGEAIDLEKSYTEFATLLQKSKSGIWPENLSIQHLPGPLHALEYKTIDSEV</sequence>
<dbReference type="EnsemblMetazoa" id="CJA05110.1">
    <property type="protein sequence ID" value="CJA05110.1"/>
    <property type="gene ID" value="WBGene00124314"/>
</dbReference>
<dbReference type="PANTHER" id="PTHR12747:SF0">
    <property type="entry name" value="ELONGATOR COMPLEX PROTEIN 1"/>
    <property type="match status" value="1"/>
</dbReference>
<dbReference type="GO" id="GO:0033588">
    <property type="term" value="C:elongator holoenzyme complex"/>
    <property type="evidence" value="ECO:0007669"/>
    <property type="project" value="InterPro"/>
</dbReference>
<proteinExistence type="predicted"/>
<evidence type="ECO:0000259" key="2">
    <source>
        <dbReference type="Pfam" id="PF04762"/>
    </source>
</evidence>
<dbReference type="GO" id="GO:0002926">
    <property type="term" value="P:tRNA wobble base 5-methoxycarbonylmethyl-2-thiouridinylation"/>
    <property type="evidence" value="ECO:0007669"/>
    <property type="project" value="TreeGrafter"/>
</dbReference>
<keyword evidence="5" id="KW-1185">Reference proteome</keyword>
<feature type="region of interest" description="Disordered" evidence="1">
    <location>
        <begin position="696"/>
        <end position="716"/>
    </location>
</feature>
<dbReference type="Pfam" id="PF04762">
    <property type="entry name" value="Beta-prop_ELP1_1st"/>
    <property type="match status" value="1"/>
</dbReference>
<dbReference type="InterPro" id="IPR006849">
    <property type="entry name" value="Elp1"/>
</dbReference>
<evidence type="ECO:0000313" key="4">
    <source>
        <dbReference type="EnsemblMetazoa" id="CJA05110.1"/>
    </source>
</evidence>
<dbReference type="Proteomes" id="UP000005237">
    <property type="component" value="Unassembled WGS sequence"/>
</dbReference>
<dbReference type="GO" id="GO:0005829">
    <property type="term" value="C:cytosol"/>
    <property type="evidence" value="ECO:0007669"/>
    <property type="project" value="TreeGrafter"/>
</dbReference>
<protein>
    <recommendedName>
        <fullName evidence="6">Elongator complex protein 1</fullName>
    </recommendedName>
</protein>
<name>A0A8R1HL74_CAEJA</name>
<organism evidence="4 5">
    <name type="scientific">Caenorhabditis japonica</name>
    <dbReference type="NCBI Taxonomy" id="281687"/>
    <lineage>
        <taxon>Eukaryota</taxon>
        <taxon>Metazoa</taxon>
        <taxon>Ecdysozoa</taxon>
        <taxon>Nematoda</taxon>
        <taxon>Chromadorea</taxon>
        <taxon>Rhabditida</taxon>
        <taxon>Rhabditina</taxon>
        <taxon>Rhabditomorpha</taxon>
        <taxon>Rhabditoidea</taxon>
        <taxon>Rhabditidae</taxon>
        <taxon>Peloderinae</taxon>
        <taxon>Caenorhabditis</taxon>
    </lineage>
</organism>
<feature type="domain" description="ELP1 three-helical bundle" evidence="3">
    <location>
        <begin position="627"/>
        <end position="780"/>
    </location>
</feature>
<reference evidence="4" key="2">
    <citation type="submission" date="2022-06" db="UniProtKB">
        <authorList>
            <consortium name="EnsemblMetazoa"/>
        </authorList>
    </citation>
    <scope>IDENTIFICATION</scope>
    <source>
        <strain evidence="4">DF5081</strain>
    </source>
</reference>
<feature type="domain" description="ELP1 first N-terminal beta-propeller" evidence="2">
    <location>
        <begin position="47"/>
        <end position="326"/>
    </location>
</feature>
<evidence type="ECO:0008006" key="6">
    <source>
        <dbReference type="Google" id="ProtNLM"/>
    </source>
</evidence>
<dbReference type="InterPro" id="IPR056164">
    <property type="entry name" value="Beta-prop_ELP1_1st"/>
</dbReference>